<comment type="caution">
    <text evidence="7">Lacks conserved residue(s) required for the propagation of feature annotation.</text>
</comment>
<reference evidence="9" key="1">
    <citation type="submission" date="2025-08" db="UniProtKB">
        <authorList>
            <consortium name="RefSeq"/>
        </authorList>
    </citation>
    <scope>IDENTIFICATION</scope>
    <source>
        <tissue evidence="9">Muscle</tissue>
    </source>
</reference>
<dbReference type="GO" id="GO:0016020">
    <property type="term" value="C:membrane"/>
    <property type="evidence" value="ECO:0007669"/>
    <property type="project" value="UniProtKB-SubCell"/>
</dbReference>
<keyword evidence="3 7" id="KW-0813">Transport</keyword>
<keyword evidence="5 7" id="KW-1133">Transmembrane helix</keyword>
<evidence type="ECO:0000256" key="7">
    <source>
        <dbReference type="RuleBase" id="RU365065"/>
    </source>
</evidence>
<dbReference type="PANTHER" id="PTHR11660:SF50">
    <property type="entry name" value="SOLUTE CARRIER FAMILY 40 MEMBER"/>
    <property type="match status" value="1"/>
</dbReference>
<feature type="transmembrane region" description="Helical" evidence="7">
    <location>
        <begin position="293"/>
        <end position="311"/>
    </location>
</feature>
<gene>
    <name evidence="9" type="primary">LOC104966280</name>
</gene>
<feature type="transmembrane region" description="Helical" evidence="7">
    <location>
        <begin position="136"/>
        <end position="162"/>
    </location>
</feature>
<dbReference type="Proteomes" id="UP000504611">
    <property type="component" value="Unplaced"/>
</dbReference>
<feature type="transmembrane region" description="Helical" evidence="7">
    <location>
        <begin position="362"/>
        <end position="383"/>
    </location>
</feature>
<comment type="function">
    <text evidence="7">May be involved in iron transport and iron homeostasis.</text>
</comment>
<evidence type="ECO:0000256" key="1">
    <source>
        <dbReference type="ARBA" id="ARBA00004141"/>
    </source>
</evidence>
<evidence type="ECO:0000313" key="8">
    <source>
        <dbReference type="Proteomes" id="UP000504611"/>
    </source>
</evidence>
<dbReference type="InterPro" id="IPR009716">
    <property type="entry name" value="Ferroportin-1"/>
</dbReference>
<dbReference type="SUPFAM" id="SSF103473">
    <property type="entry name" value="MFS general substrate transporter"/>
    <property type="match status" value="1"/>
</dbReference>
<evidence type="ECO:0000256" key="2">
    <source>
        <dbReference type="ARBA" id="ARBA00006279"/>
    </source>
</evidence>
<name>A0A6I9PZX4_9TELE</name>
<dbReference type="Pfam" id="PF06963">
    <property type="entry name" value="FPN1"/>
    <property type="match status" value="1"/>
</dbReference>
<keyword evidence="7" id="KW-0406">Ion transport</keyword>
<proteinExistence type="inferred from homology"/>
<dbReference type="AlphaFoldDB" id="A0A6I9PZX4"/>
<comment type="subcellular location">
    <subcellularLocation>
        <location evidence="1 7">Membrane</location>
        <topology evidence="1 7">Multi-pass membrane protein</topology>
    </subcellularLocation>
</comment>
<keyword evidence="6 7" id="KW-0472">Membrane</keyword>
<evidence type="ECO:0000256" key="6">
    <source>
        <dbReference type="ARBA" id="ARBA00023136"/>
    </source>
</evidence>
<feature type="transmembrane region" description="Helical" evidence="7">
    <location>
        <begin position="332"/>
        <end position="356"/>
    </location>
</feature>
<evidence type="ECO:0000256" key="3">
    <source>
        <dbReference type="ARBA" id="ARBA00022448"/>
    </source>
</evidence>
<feature type="transmembrane region" description="Helical" evidence="7">
    <location>
        <begin position="168"/>
        <end position="190"/>
    </location>
</feature>
<keyword evidence="8" id="KW-1185">Reference proteome</keyword>
<feature type="transmembrane region" description="Helical" evidence="7">
    <location>
        <begin position="202"/>
        <end position="222"/>
    </location>
</feature>
<sequence length="395" mass="43717">MRRIDQVTNILAPLAVGQVMTLASNVVGCGFILGWNLVSLIVEFFFLSRVYRIVPALSIKPPVLEEDQVFLQRTEKRMSQGESTVAPPQPQPQTEGNCNSSLHLKEITNLPLCFQRFRWLVSTCKDGWKAYYRQPVFLAGMGLAFLYTTVLGFDCITTGYAYTQGISGSLLSLLMGVSAITGLMGTVMFTRLRKSYGLVNTGIISSCLHLGCLLLCVCSVFAPGSPMDLSLLMPYITTNSSTDLGGMASQRQKHTYALRGGSNQPLLPDRSSIHWTNNTVLFDNVPSDAVPESYISIILLFLGVITARIGLWSFDLTVTQLLQENICESERGVVNGVQSSMNYLMDLLHFIMVISAPQPQHFGILVIISVLFITTGHTMYFLYAHKAKRKCRLDT</sequence>
<dbReference type="GO" id="GO:0005381">
    <property type="term" value="F:iron ion transmembrane transporter activity"/>
    <property type="evidence" value="ECO:0007669"/>
    <property type="project" value="UniProtKB-UniRule"/>
</dbReference>
<dbReference type="OrthoDB" id="648861at2759"/>
<evidence type="ECO:0000256" key="5">
    <source>
        <dbReference type="ARBA" id="ARBA00022989"/>
    </source>
</evidence>
<evidence type="ECO:0000256" key="4">
    <source>
        <dbReference type="ARBA" id="ARBA00022692"/>
    </source>
</evidence>
<comment type="similarity">
    <text evidence="2 7">Belongs to the ferroportin (FP) (TC 2.A.100) family. SLC40A subfamily.</text>
</comment>
<organism evidence="8 9">
    <name type="scientific">Notothenia coriiceps</name>
    <name type="common">black rockcod</name>
    <dbReference type="NCBI Taxonomy" id="8208"/>
    <lineage>
        <taxon>Eukaryota</taxon>
        <taxon>Metazoa</taxon>
        <taxon>Chordata</taxon>
        <taxon>Craniata</taxon>
        <taxon>Vertebrata</taxon>
        <taxon>Euteleostomi</taxon>
        <taxon>Actinopterygii</taxon>
        <taxon>Neopterygii</taxon>
        <taxon>Teleostei</taxon>
        <taxon>Neoteleostei</taxon>
        <taxon>Acanthomorphata</taxon>
        <taxon>Eupercaria</taxon>
        <taxon>Perciformes</taxon>
        <taxon>Notothenioidei</taxon>
        <taxon>Nototheniidae</taxon>
        <taxon>Notothenia</taxon>
    </lineage>
</organism>
<feature type="transmembrane region" description="Helical" evidence="7">
    <location>
        <begin position="22"/>
        <end position="47"/>
    </location>
</feature>
<accession>A0A6I9PZX4</accession>
<dbReference type="GeneID" id="104966280"/>
<evidence type="ECO:0000313" key="9">
    <source>
        <dbReference type="RefSeq" id="XP_010793765.1"/>
    </source>
</evidence>
<dbReference type="KEGG" id="ncc:104966280"/>
<dbReference type="PANTHER" id="PTHR11660">
    <property type="entry name" value="SOLUTE CARRIER FAMILY 40 MEMBER"/>
    <property type="match status" value="1"/>
</dbReference>
<dbReference type="InterPro" id="IPR036259">
    <property type="entry name" value="MFS_trans_sf"/>
</dbReference>
<keyword evidence="4 7" id="KW-0812">Transmembrane</keyword>
<dbReference type="RefSeq" id="XP_010793765.1">
    <property type="nucleotide sequence ID" value="XM_010795463.1"/>
</dbReference>
<protein>
    <recommendedName>
        <fullName evidence="7">Solute carrier family 40 member</fullName>
    </recommendedName>
</protein>